<feature type="compositionally biased region" description="Acidic residues" evidence="1">
    <location>
        <begin position="28"/>
        <end position="40"/>
    </location>
</feature>
<sequence>MSRASSIKQHHSLTQSKNAIAANDLQEDVFIEDEDEEEDSTAGAGVTRHLYLKPTHATGTLNKQVVLRRIRHRKRMNMVRSTVNSLFASISAATPTATSTSSKIKWIDDPFTAP</sequence>
<evidence type="ECO:0000313" key="3">
    <source>
        <dbReference type="Proteomes" id="UP001157418"/>
    </source>
</evidence>
<gene>
    <name evidence="2" type="ORF">LVIROSA_LOCUS21495</name>
</gene>
<feature type="compositionally biased region" description="Polar residues" evidence="1">
    <location>
        <begin position="1"/>
        <end position="18"/>
    </location>
</feature>
<dbReference type="AlphaFoldDB" id="A0AAU9N6Z9"/>
<dbReference type="PANTHER" id="PTHR35324">
    <property type="entry name" value="BNAA08G03750D PROTEIN"/>
    <property type="match status" value="1"/>
</dbReference>
<protein>
    <submittedName>
        <fullName evidence="2">Uncharacterized protein</fullName>
    </submittedName>
</protein>
<keyword evidence="3" id="KW-1185">Reference proteome</keyword>
<comment type="caution">
    <text evidence="2">The sequence shown here is derived from an EMBL/GenBank/DDBJ whole genome shotgun (WGS) entry which is preliminary data.</text>
</comment>
<evidence type="ECO:0000313" key="2">
    <source>
        <dbReference type="EMBL" id="CAH1435025.1"/>
    </source>
</evidence>
<dbReference type="Proteomes" id="UP001157418">
    <property type="component" value="Unassembled WGS sequence"/>
</dbReference>
<dbReference type="PANTHER" id="PTHR35324:SF4">
    <property type="entry name" value="EXPRESSED PROTEIN"/>
    <property type="match status" value="1"/>
</dbReference>
<evidence type="ECO:0000256" key="1">
    <source>
        <dbReference type="SAM" id="MobiDB-lite"/>
    </source>
</evidence>
<name>A0AAU9N6Z9_9ASTR</name>
<feature type="region of interest" description="Disordered" evidence="1">
    <location>
        <begin position="1"/>
        <end position="20"/>
    </location>
</feature>
<reference evidence="2 3" key="1">
    <citation type="submission" date="2022-01" db="EMBL/GenBank/DDBJ databases">
        <authorList>
            <person name="Xiong W."/>
            <person name="Schranz E."/>
        </authorList>
    </citation>
    <scope>NUCLEOTIDE SEQUENCE [LARGE SCALE GENOMIC DNA]</scope>
</reference>
<accession>A0AAU9N6Z9</accession>
<dbReference type="EMBL" id="CAKMRJ010004192">
    <property type="protein sequence ID" value="CAH1435025.1"/>
    <property type="molecule type" value="Genomic_DNA"/>
</dbReference>
<organism evidence="2 3">
    <name type="scientific">Lactuca virosa</name>
    <dbReference type="NCBI Taxonomy" id="75947"/>
    <lineage>
        <taxon>Eukaryota</taxon>
        <taxon>Viridiplantae</taxon>
        <taxon>Streptophyta</taxon>
        <taxon>Embryophyta</taxon>
        <taxon>Tracheophyta</taxon>
        <taxon>Spermatophyta</taxon>
        <taxon>Magnoliopsida</taxon>
        <taxon>eudicotyledons</taxon>
        <taxon>Gunneridae</taxon>
        <taxon>Pentapetalae</taxon>
        <taxon>asterids</taxon>
        <taxon>campanulids</taxon>
        <taxon>Asterales</taxon>
        <taxon>Asteraceae</taxon>
        <taxon>Cichorioideae</taxon>
        <taxon>Cichorieae</taxon>
        <taxon>Lactucinae</taxon>
        <taxon>Lactuca</taxon>
    </lineage>
</organism>
<proteinExistence type="predicted"/>
<feature type="region of interest" description="Disordered" evidence="1">
    <location>
        <begin position="28"/>
        <end position="47"/>
    </location>
</feature>